<sequence length="390" mass="42229">MKTLLLDDDQIFLTVAETCLASLGAEIVKATTEAEIAFDIARTQNIDLIAIDLNMPELDGLAVLRTLSEMKFRGALIIISGEKNAIVSSAGVIAGKMGLKICGAISKPLNMANLSECYQRAVAQVKHAKHSVDHIKLVQKGDLKPFYEFQPQINIHTGKLIGVEALLRGYDDNGQVFGPRAVLAGKPENISDAEFSIQLFDIFCSDVAAMRAKGFTNRFAFNADASTLESPNAFELFRDSARAHELDPSGIVIELIESHLPKDEAWLLEVMARLGIAGFEISMDDFATGASSFDLLRAGAFSEVKLDASLIQKSATDSATAKFIAGVVEVAKELDIRLIAEGVECTEDVDRMLQLGVEYTQGYFIAKPAGKDDLQTSYPFVDPQAKTAAC</sequence>
<feature type="modified residue" description="4-aspartylphosphate" evidence="1">
    <location>
        <position position="52"/>
    </location>
</feature>
<dbReference type="PANTHER" id="PTHR33121">
    <property type="entry name" value="CYCLIC DI-GMP PHOSPHODIESTERASE PDEF"/>
    <property type="match status" value="1"/>
</dbReference>
<evidence type="ECO:0000313" key="4">
    <source>
        <dbReference type="EMBL" id="KPB01876.1"/>
    </source>
</evidence>
<dbReference type="GO" id="GO:0071111">
    <property type="term" value="F:cyclic-guanylate-specific phosphodiesterase activity"/>
    <property type="evidence" value="ECO:0007669"/>
    <property type="project" value="InterPro"/>
</dbReference>
<evidence type="ECO:0008006" key="6">
    <source>
        <dbReference type="Google" id="ProtNLM"/>
    </source>
</evidence>
<evidence type="ECO:0000259" key="3">
    <source>
        <dbReference type="PROSITE" id="PS50883"/>
    </source>
</evidence>
<dbReference type="InterPro" id="IPR050706">
    <property type="entry name" value="Cyclic-di-GMP_PDE-like"/>
</dbReference>
<feature type="domain" description="Response regulatory" evidence="2">
    <location>
        <begin position="2"/>
        <end position="122"/>
    </location>
</feature>
<gene>
    <name evidence="4" type="ORF">SU32_05780</name>
</gene>
<feature type="domain" description="EAL" evidence="3">
    <location>
        <begin position="127"/>
        <end position="382"/>
    </location>
</feature>
<dbReference type="InterPro" id="IPR011006">
    <property type="entry name" value="CheY-like_superfamily"/>
</dbReference>
<evidence type="ECO:0000256" key="1">
    <source>
        <dbReference type="PROSITE-ProRule" id="PRU00169"/>
    </source>
</evidence>
<accession>A0A0M9GNU5</accession>
<dbReference type="AlphaFoldDB" id="A0A0M9GNU5"/>
<comment type="caution">
    <text evidence="4">The sequence shown here is derived from an EMBL/GenBank/DDBJ whole genome shotgun (WGS) entry which is preliminary data.</text>
</comment>
<dbReference type="OrthoDB" id="9814202at2"/>
<dbReference type="PATRIC" id="fig|1514904.3.peg.3181"/>
<dbReference type="Pfam" id="PF00563">
    <property type="entry name" value="EAL"/>
    <property type="match status" value="1"/>
</dbReference>
<dbReference type="SMART" id="SM00052">
    <property type="entry name" value="EAL"/>
    <property type="match status" value="1"/>
</dbReference>
<dbReference type="Pfam" id="PF00072">
    <property type="entry name" value="Response_reg"/>
    <property type="match status" value="1"/>
</dbReference>
<proteinExistence type="predicted"/>
<dbReference type="Proteomes" id="UP000038011">
    <property type="component" value="Unassembled WGS sequence"/>
</dbReference>
<dbReference type="Gene3D" id="3.40.50.2300">
    <property type="match status" value="1"/>
</dbReference>
<dbReference type="RefSeq" id="WP_053998402.1">
    <property type="nucleotide sequence ID" value="NZ_JXMU01000007.1"/>
</dbReference>
<dbReference type="InterPro" id="IPR035919">
    <property type="entry name" value="EAL_sf"/>
</dbReference>
<dbReference type="STRING" id="1514904.SU32_05780"/>
<dbReference type="Gene3D" id="3.20.20.450">
    <property type="entry name" value="EAL domain"/>
    <property type="match status" value="1"/>
</dbReference>
<organism evidence="4 5">
    <name type="scientific">Ahrensia marina</name>
    <dbReference type="NCBI Taxonomy" id="1514904"/>
    <lineage>
        <taxon>Bacteria</taxon>
        <taxon>Pseudomonadati</taxon>
        <taxon>Pseudomonadota</taxon>
        <taxon>Alphaproteobacteria</taxon>
        <taxon>Hyphomicrobiales</taxon>
        <taxon>Ahrensiaceae</taxon>
        <taxon>Ahrensia</taxon>
    </lineage>
</organism>
<keyword evidence="1" id="KW-0597">Phosphoprotein</keyword>
<protein>
    <recommendedName>
        <fullName evidence="6">Diguanylate phosphodiesterase</fullName>
    </recommendedName>
</protein>
<dbReference type="InterPro" id="IPR001789">
    <property type="entry name" value="Sig_transdc_resp-reg_receiver"/>
</dbReference>
<evidence type="ECO:0000259" key="2">
    <source>
        <dbReference type="PROSITE" id="PS50110"/>
    </source>
</evidence>
<dbReference type="SUPFAM" id="SSF52172">
    <property type="entry name" value="CheY-like"/>
    <property type="match status" value="1"/>
</dbReference>
<reference evidence="4 5" key="1">
    <citation type="submission" date="2015-01" db="EMBL/GenBank/DDBJ databases">
        <title>Ahrensia donghaiensis sp. nov., a novel dimethylsulphoniopropionate-cleavage bacterium isolated from seawater and emended descriptions of the genus Ahrensia and Ahrensia kielensis.</title>
        <authorList>
            <person name="Liu J."/>
        </authorList>
    </citation>
    <scope>NUCLEOTIDE SEQUENCE [LARGE SCALE GENOMIC DNA]</scope>
    <source>
        <strain evidence="4 5">LZD062</strain>
    </source>
</reference>
<dbReference type="InterPro" id="IPR001633">
    <property type="entry name" value="EAL_dom"/>
</dbReference>
<dbReference type="SMART" id="SM00448">
    <property type="entry name" value="REC"/>
    <property type="match status" value="1"/>
</dbReference>
<dbReference type="SUPFAM" id="SSF141868">
    <property type="entry name" value="EAL domain-like"/>
    <property type="match status" value="1"/>
</dbReference>
<keyword evidence="5" id="KW-1185">Reference proteome</keyword>
<dbReference type="GO" id="GO:0000160">
    <property type="term" value="P:phosphorelay signal transduction system"/>
    <property type="evidence" value="ECO:0007669"/>
    <property type="project" value="InterPro"/>
</dbReference>
<dbReference type="PROSITE" id="PS50883">
    <property type="entry name" value="EAL"/>
    <property type="match status" value="1"/>
</dbReference>
<dbReference type="PROSITE" id="PS50110">
    <property type="entry name" value="RESPONSE_REGULATORY"/>
    <property type="match status" value="1"/>
</dbReference>
<dbReference type="CDD" id="cd01948">
    <property type="entry name" value="EAL"/>
    <property type="match status" value="1"/>
</dbReference>
<dbReference type="EMBL" id="JXMU01000007">
    <property type="protein sequence ID" value="KPB01876.1"/>
    <property type="molecule type" value="Genomic_DNA"/>
</dbReference>
<evidence type="ECO:0000313" key="5">
    <source>
        <dbReference type="Proteomes" id="UP000038011"/>
    </source>
</evidence>
<name>A0A0M9GNU5_9HYPH</name>
<dbReference type="PANTHER" id="PTHR33121:SF70">
    <property type="entry name" value="SIGNALING PROTEIN YKOW"/>
    <property type="match status" value="1"/>
</dbReference>